<keyword evidence="3" id="KW-1185">Reference proteome</keyword>
<dbReference type="Proteomes" id="UP000242875">
    <property type="component" value="Unassembled WGS sequence"/>
</dbReference>
<evidence type="ECO:0000256" key="1">
    <source>
        <dbReference type="SAM" id="SignalP"/>
    </source>
</evidence>
<feature type="chain" id="PRO_5013306215" evidence="1">
    <location>
        <begin position="21"/>
        <end position="389"/>
    </location>
</feature>
<sequence length="389" mass="44305">MKRYALLVLLVLVYLCYPRGKRWPTTCQHINYRQLDIDTAVWDKQSTIALFAVLGNYDTFGHMTDEPAALCLLVLFPEVSLPYQLNVHVTSDGVDYPIVHFTPHRYYDYMYMAEMVLPHSGLYHAQVSTRNNTSTSTFKSLNTVEVRPGFQPRTITNSLPARDTLPLCDYTQSLDGRFVHAKVYSELYPLDIWGLLPEMRIDDHVYVPDQCRMEYTAPLQGVQCLGSSVVYVIGPRMDRLFQLTVDDCDPLDECPCGGTPADKVQLAHGDATLVYHASIQEALSEATMASVDLIWIGLDPLPLDVLSQQLIQLRARYSLPTMLFRLGTRYGTTLRDQQEWEQSVRQILHLYGIIAWDTIYIGPDISCPSLPQLRLEQQFLWTVTCGALR</sequence>
<dbReference type="EMBL" id="MVBO01000004">
    <property type="protein sequence ID" value="OZJ06349.1"/>
    <property type="molecule type" value="Genomic_DNA"/>
</dbReference>
<name>A0A261Y6X8_9FUNG</name>
<proteinExistence type="predicted"/>
<dbReference type="AlphaFoldDB" id="A0A261Y6X8"/>
<comment type="caution">
    <text evidence="2">The sequence shown here is derived from an EMBL/GenBank/DDBJ whole genome shotgun (WGS) entry which is preliminary data.</text>
</comment>
<evidence type="ECO:0000313" key="2">
    <source>
        <dbReference type="EMBL" id="OZJ06349.1"/>
    </source>
</evidence>
<feature type="signal peptide" evidence="1">
    <location>
        <begin position="1"/>
        <end position="20"/>
    </location>
</feature>
<gene>
    <name evidence="2" type="ORF">BZG36_00673</name>
</gene>
<dbReference type="OrthoDB" id="2244377at2759"/>
<accession>A0A261Y6X8</accession>
<reference evidence="2 3" key="1">
    <citation type="journal article" date="2017" name="Mycologia">
        <title>Bifiguratus adelaidae, gen. et sp. nov., a new member of Mucoromycotina in endophytic and soil-dwelling habitats.</title>
        <authorList>
            <person name="Torres-Cruz T.J."/>
            <person name="Billingsley Tobias T.L."/>
            <person name="Almatruk M."/>
            <person name="Hesse C."/>
            <person name="Kuske C.R."/>
            <person name="Desiro A."/>
            <person name="Benucci G.M."/>
            <person name="Bonito G."/>
            <person name="Stajich J.E."/>
            <person name="Dunlap C."/>
            <person name="Arnold A.E."/>
            <person name="Porras-Alfaro A."/>
        </authorList>
    </citation>
    <scope>NUCLEOTIDE SEQUENCE [LARGE SCALE GENOMIC DNA]</scope>
    <source>
        <strain evidence="2 3">AZ0501</strain>
    </source>
</reference>
<organism evidence="2 3">
    <name type="scientific">Bifiguratus adelaidae</name>
    <dbReference type="NCBI Taxonomy" id="1938954"/>
    <lineage>
        <taxon>Eukaryota</taxon>
        <taxon>Fungi</taxon>
        <taxon>Fungi incertae sedis</taxon>
        <taxon>Mucoromycota</taxon>
        <taxon>Mucoromycotina</taxon>
        <taxon>Endogonomycetes</taxon>
        <taxon>Endogonales</taxon>
        <taxon>Endogonales incertae sedis</taxon>
        <taxon>Bifiguratus</taxon>
    </lineage>
</organism>
<evidence type="ECO:0000313" key="3">
    <source>
        <dbReference type="Proteomes" id="UP000242875"/>
    </source>
</evidence>
<protein>
    <submittedName>
        <fullName evidence="2">Uncharacterized protein</fullName>
    </submittedName>
</protein>
<keyword evidence="1" id="KW-0732">Signal</keyword>